<reference evidence="2" key="1">
    <citation type="submission" date="2016-12" db="EMBL/GenBank/DDBJ databases">
        <authorList>
            <person name="Varghese N."/>
            <person name="Submissions S."/>
        </authorList>
    </citation>
    <scope>NUCLEOTIDE SEQUENCE [LARGE SCALE GENOMIC DNA]</scope>
    <source>
        <strain evidence="2">DSM 18830</strain>
    </source>
</reference>
<organism evidence="1 2">
    <name type="scientific">Flavobacterium cucumis</name>
    <dbReference type="NCBI Taxonomy" id="416016"/>
    <lineage>
        <taxon>Bacteria</taxon>
        <taxon>Pseudomonadati</taxon>
        <taxon>Bacteroidota</taxon>
        <taxon>Flavobacteriia</taxon>
        <taxon>Flavobacteriales</taxon>
        <taxon>Flavobacteriaceae</taxon>
        <taxon>Flavobacterium</taxon>
    </lineage>
</organism>
<sequence>MPTKKKHSETERILQFLEKIGIQIIEKRLDTTTFLPGLDLGSNCIYIDFEKLKYPGDLLHEAGHLAVTDGENRKKIGTNTIAKDWPTQGEEIAAILWSYAALTHLQLDPAFVFHPDGYKGNSEWFIANFTDKNYIGLPFLEWTGMALSNNSALEEGKEAFPTMQKWIRD</sequence>
<dbReference type="OrthoDB" id="1441538at2"/>
<dbReference type="RefSeq" id="WP_073584742.1">
    <property type="nucleotide sequence ID" value="NZ_CBCSEA010000027.1"/>
</dbReference>
<dbReference type="EMBL" id="FRYK01000005">
    <property type="protein sequence ID" value="SHO74011.1"/>
    <property type="molecule type" value="Genomic_DNA"/>
</dbReference>
<name>A0A1M7ZYR9_9FLAO</name>
<dbReference type="Proteomes" id="UP000184611">
    <property type="component" value="Unassembled WGS sequence"/>
</dbReference>
<proteinExistence type="predicted"/>
<dbReference type="AlphaFoldDB" id="A0A1M7ZYR9"/>
<evidence type="ECO:0000313" key="1">
    <source>
        <dbReference type="EMBL" id="SHO74011.1"/>
    </source>
</evidence>
<accession>A0A1M7ZYR9</accession>
<gene>
    <name evidence="1" type="ORF">SAMN05443547_2391</name>
</gene>
<keyword evidence="2" id="KW-1185">Reference proteome</keyword>
<dbReference type="STRING" id="416016.SAMN05443547_2391"/>
<protein>
    <submittedName>
        <fullName evidence="1">Uncharacterized protein</fullName>
    </submittedName>
</protein>
<evidence type="ECO:0000313" key="2">
    <source>
        <dbReference type="Proteomes" id="UP000184611"/>
    </source>
</evidence>